<reference evidence="2" key="2">
    <citation type="submission" date="2023-05" db="EMBL/GenBank/DDBJ databases">
        <authorList>
            <consortium name="Lawrence Berkeley National Laboratory"/>
            <person name="Steindorff A."/>
            <person name="Hensen N."/>
            <person name="Bonometti L."/>
            <person name="Westerberg I."/>
            <person name="Brannstrom I.O."/>
            <person name="Guillou S."/>
            <person name="Cros-Aarteil S."/>
            <person name="Calhoun S."/>
            <person name="Haridas S."/>
            <person name="Kuo A."/>
            <person name="Mondo S."/>
            <person name="Pangilinan J."/>
            <person name="Riley R."/>
            <person name="Labutti K."/>
            <person name="Andreopoulos B."/>
            <person name="Lipzen A."/>
            <person name="Chen C."/>
            <person name="Yanf M."/>
            <person name="Daum C."/>
            <person name="Ng V."/>
            <person name="Clum A."/>
            <person name="Ohm R."/>
            <person name="Martin F."/>
            <person name="Silar P."/>
            <person name="Natvig D."/>
            <person name="Lalanne C."/>
            <person name="Gautier V."/>
            <person name="Ament-Velasquez S.L."/>
            <person name="Kruys A."/>
            <person name="Hutchinson M.I."/>
            <person name="Powell A.J."/>
            <person name="Barry K."/>
            <person name="Miller A.N."/>
            <person name="Grigoriev I.V."/>
            <person name="Debuchy R."/>
            <person name="Gladieux P."/>
            <person name="Thoren M.H."/>
            <person name="Johannesson H."/>
        </authorList>
    </citation>
    <scope>NUCLEOTIDE SEQUENCE</scope>
    <source>
        <strain evidence="2">PSN293</strain>
    </source>
</reference>
<evidence type="ECO:0000313" key="3">
    <source>
        <dbReference type="Proteomes" id="UP001301769"/>
    </source>
</evidence>
<gene>
    <name evidence="2" type="ORF">QBC37DRAFT_404544</name>
</gene>
<name>A0AAN6XYV8_9PEZI</name>
<feature type="region of interest" description="Disordered" evidence="1">
    <location>
        <begin position="57"/>
        <end position="76"/>
    </location>
</feature>
<comment type="caution">
    <text evidence="2">The sequence shown here is derived from an EMBL/GenBank/DDBJ whole genome shotgun (WGS) entry which is preliminary data.</text>
</comment>
<reference evidence="2" key="1">
    <citation type="journal article" date="2023" name="Mol. Phylogenet. Evol.">
        <title>Genome-scale phylogeny and comparative genomics of the fungal order Sordariales.</title>
        <authorList>
            <person name="Hensen N."/>
            <person name="Bonometti L."/>
            <person name="Westerberg I."/>
            <person name="Brannstrom I.O."/>
            <person name="Guillou S."/>
            <person name="Cros-Aarteil S."/>
            <person name="Calhoun S."/>
            <person name="Haridas S."/>
            <person name="Kuo A."/>
            <person name="Mondo S."/>
            <person name="Pangilinan J."/>
            <person name="Riley R."/>
            <person name="LaButti K."/>
            <person name="Andreopoulos B."/>
            <person name="Lipzen A."/>
            <person name="Chen C."/>
            <person name="Yan M."/>
            <person name="Daum C."/>
            <person name="Ng V."/>
            <person name="Clum A."/>
            <person name="Steindorff A."/>
            <person name="Ohm R.A."/>
            <person name="Martin F."/>
            <person name="Silar P."/>
            <person name="Natvig D.O."/>
            <person name="Lalanne C."/>
            <person name="Gautier V."/>
            <person name="Ament-Velasquez S.L."/>
            <person name="Kruys A."/>
            <person name="Hutchinson M.I."/>
            <person name="Powell A.J."/>
            <person name="Barry K."/>
            <person name="Miller A.N."/>
            <person name="Grigoriev I.V."/>
            <person name="Debuchy R."/>
            <person name="Gladieux P."/>
            <person name="Hiltunen Thoren M."/>
            <person name="Johannesson H."/>
        </authorList>
    </citation>
    <scope>NUCLEOTIDE SEQUENCE</scope>
    <source>
        <strain evidence="2">PSN293</strain>
    </source>
</reference>
<dbReference type="AlphaFoldDB" id="A0AAN6XYV8"/>
<feature type="region of interest" description="Disordered" evidence="1">
    <location>
        <begin position="95"/>
        <end position="129"/>
    </location>
</feature>
<feature type="compositionally biased region" description="Low complexity" evidence="1">
    <location>
        <begin position="57"/>
        <end position="68"/>
    </location>
</feature>
<evidence type="ECO:0000256" key="1">
    <source>
        <dbReference type="SAM" id="MobiDB-lite"/>
    </source>
</evidence>
<organism evidence="2 3">
    <name type="scientific">Rhypophila decipiens</name>
    <dbReference type="NCBI Taxonomy" id="261697"/>
    <lineage>
        <taxon>Eukaryota</taxon>
        <taxon>Fungi</taxon>
        <taxon>Dikarya</taxon>
        <taxon>Ascomycota</taxon>
        <taxon>Pezizomycotina</taxon>
        <taxon>Sordariomycetes</taxon>
        <taxon>Sordariomycetidae</taxon>
        <taxon>Sordariales</taxon>
        <taxon>Naviculisporaceae</taxon>
        <taxon>Rhypophila</taxon>
    </lineage>
</organism>
<feature type="compositionally biased region" description="Polar residues" evidence="1">
    <location>
        <begin position="95"/>
        <end position="116"/>
    </location>
</feature>
<keyword evidence="3" id="KW-1185">Reference proteome</keyword>
<dbReference type="Proteomes" id="UP001301769">
    <property type="component" value="Unassembled WGS sequence"/>
</dbReference>
<sequence length="222" mass="25406">MDDGFIHRIASQVKATVLASWFLEEQKLKNELAELQQTIEQSQQAIEQSQQTIEAAQQKAQQKSQHARQSIESANARKEEIASILSTQRRIQTAHSLDNFNPTSNQRENQHGTNRHTVWGTGAHDSRINTNLNPRKRQLSGEGHSHEVPQSKRVALFRSLACEALASKDLADHAMEHARAHRSRKWDRRDAWKAFTVQVLNSDYTKARRNNEAVREYARAQV</sequence>
<accession>A0AAN6XYV8</accession>
<protein>
    <submittedName>
        <fullName evidence="2">Uncharacterized protein</fullName>
    </submittedName>
</protein>
<proteinExistence type="predicted"/>
<evidence type="ECO:0000313" key="2">
    <source>
        <dbReference type="EMBL" id="KAK4209234.1"/>
    </source>
</evidence>
<dbReference type="EMBL" id="MU858212">
    <property type="protein sequence ID" value="KAK4209234.1"/>
    <property type="molecule type" value="Genomic_DNA"/>
</dbReference>